<evidence type="ECO:0000259" key="1">
    <source>
        <dbReference type="PROSITE" id="PS50404"/>
    </source>
</evidence>
<dbReference type="InterPro" id="IPR036282">
    <property type="entry name" value="Glutathione-S-Trfase_C_sf"/>
</dbReference>
<dbReference type="KEGG" id="tad:TRIADDRAFT_56715"/>
<dbReference type="PhylomeDB" id="B3RWE0"/>
<keyword evidence="3" id="KW-1185">Reference proteome</keyword>
<dbReference type="InterPro" id="IPR036249">
    <property type="entry name" value="Thioredoxin-like_sf"/>
</dbReference>
<evidence type="ECO:0000313" key="3">
    <source>
        <dbReference type="Proteomes" id="UP000009022"/>
    </source>
</evidence>
<dbReference type="Pfam" id="PF13409">
    <property type="entry name" value="GST_N_2"/>
    <property type="match status" value="1"/>
</dbReference>
<dbReference type="PANTHER" id="PTHR43920:SF5">
    <property type="entry name" value="CHLORIDE INTRACELLULAR CHANNEL CLIC"/>
    <property type="match status" value="1"/>
</dbReference>
<dbReference type="FunCoup" id="B3RWE0">
    <property type="interactions" value="1709"/>
</dbReference>
<dbReference type="EMBL" id="DS985245">
    <property type="protein sequence ID" value="EDV25120.1"/>
    <property type="molecule type" value="Genomic_DNA"/>
</dbReference>
<dbReference type="STRING" id="10228.B3RWE0"/>
<dbReference type="GO" id="GO:0006821">
    <property type="term" value="P:chloride transport"/>
    <property type="evidence" value="ECO:0000318"/>
    <property type="project" value="GO_Central"/>
</dbReference>
<dbReference type="SUPFAM" id="SSF47616">
    <property type="entry name" value="GST C-terminal domain-like"/>
    <property type="match status" value="1"/>
</dbReference>
<dbReference type="PROSITE" id="PS50404">
    <property type="entry name" value="GST_NTER"/>
    <property type="match status" value="1"/>
</dbReference>
<dbReference type="HOGENOM" id="CLU_011226_1_0_1"/>
<dbReference type="GeneID" id="6753778"/>
<dbReference type="eggNOG" id="KOG1422">
    <property type="taxonomic scope" value="Eukaryota"/>
</dbReference>
<dbReference type="SUPFAM" id="SSF52833">
    <property type="entry name" value="Thioredoxin-like"/>
    <property type="match status" value="1"/>
</dbReference>
<evidence type="ECO:0000313" key="2">
    <source>
        <dbReference type="EMBL" id="EDV25120.1"/>
    </source>
</evidence>
<dbReference type="RefSeq" id="XP_002113010.1">
    <property type="nucleotide sequence ID" value="XM_002112974.1"/>
</dbReference>
<dbReference type="Gene3D" id="1.20.1050.10">
    <property type="match status" value="1"/>
</dbReference>
<dbReference type="CTD" id="6753778"/>
<feature type="domain" description="GST N-terminal" evidence="1">
    <location>
        <begin position="8"/>
        <end position="85"/>
    </location>
</feature>
<reference evidence="2 3" key="1">
    <citation type="journal article" date="2008" name="Nature">
        <title>The Trichoplax genome and the nature of placozoans.</title>
        <authorList>
            <person name="Srivastava M."/>
            <person name="Begovic E."/>
            <person name="Chapman J."/>
            <person name="Putnam N.H."/>
            <person name="Hellsten U."/>
            <person name="Kawashima T."/>
            <person name="Kuo A."/>
            <person name="Mitros T."/>
            <person name="Salamov A."/>
            <person name="Carpenter M.L."/>
            <person name="Signorovitch A.Y."/>
            <person name="Moreno M.A."/>
            <person name="Kamm K."/>
            <person name="Grimwood J."/>
            <person name="Schmutz J."/>
            <person name="Shapiro H."/>
            <person name="Grigoriev I.V."/>
            <person name="Buss L.W."/>
            <person name="Schierwater B."/>
            <person name="Dellaporta S.L."/>
            <person name="Rokhsar D.S."/>
        </authorList>
    </citation>
    <scope>NUCLEOTIDE SEQUENCE [LARGE SCALE GENOMIC DNA]</scope>
    <source>
        <strain evidence="2 3">Grell-BS-1999</strain>
    </source>
</reference>
<dbReference type="OMA" id="DSNDISC"/>
<dbReference type="GO" id="GO:0005254">
    <property type="term" value="F:chloride channel activity"/>
    <property type="evidence" value="ECO:0000318"/>
    <property type="project" value="GO_Central"/>
</dbReference>
<proteinExistence type="predicted"/>
<dbReference type="InterPro" id="IPR004045">
    <property type="entry name" value="Glutathione_S-Trfase_N"/>
</dbReference>
<dbReference type="SFLD" id="SFLDS00019">
    <property type="entry name" value="Glutathione_Transferase_(cytos"/>
    <property type="match status" value="1"/>
</dbReference>
<gene>
    <name evidence="2" type="ORF">TRIADDRAFT_56715</name>
</gene>
<dbReference type="GO" id="GO:0016020">
    <property type="term" value="C:membrane"/>
    <property type="evidence" value="ECO:0000318"/>
    <property type="project" value="GO_Central"/>
</dbReference>
<dbReference type="Proteomes" id="UP000009022">
    <property type="component" value="Unassembled WGS sequence"/>
</dbReference>
<sequence>MALTLYIKAGQHTLLGDCPFCHRVRMVAALKNIEPELVFINVAHKPESFTKLGSNTVPVMQDGDVILTDSNDISCYLDEKYQPTKALETNDENCKSAGAAIFGKFAALMKNKDSALDGSLRQKLLDELRNFNEFLSSRSNRFISGDSLTHPDCSLLPKLYHVRVAGKHFKHFDIPKDFAKLLEYLKAGFETEAFKKTVYLEDEVIAGWQKHLNGN</sequence>
<protein>
    <recommendedName>
        <fullName evidence="1">GST N-terminal domain-containing protein</fullName>
    </recommendedName>
</protein>
<name>B3RWE0_TRIAD</name>
<dbReference type="AlphaFoldDB" id="B3RWE0"/>
<organism evidence="2 3">
    <name type="scientific">Trichoplax adhaerens</name>
    <name type="common">Trichoplax reptans</name>
    <dbReference type="NCBI Taxonomy" id="10228"/>
    <lineage>
        <taxon>Eukaryota</taxon>
        <taxon>Metazoa</taxon>
        <taxon>Placozoa</taxon>
        <taxon>Uniplacotomia</taxon>
        <taxon>Trichoplacea</taxon>
        <taxon>Trichoplacidae</taxon>
        <taxon>Trichoplax</taxon>
    </lineage>
</organism>
<dbReference type="CDD" id="cd03198">
    <property type="entry name" value="GST_C_CLIC"/>
    <property type="match status" value="1"/>
</dbReference>
<dbReference type="Pfam" id="PF13410">
    <property type="entry name" value="GST_C_2"/>
    <property type="match status" value="1"/>
</dbReference>
<dbReference type="OrthoDB" id="1935530at2759"/>
<accession>B3RWE0</accession>
<dbReference type="InterPro" id="IPR040079">
    <property type="entry name" value="Glutathione_S-Trfase"/>
</dbReference>
<dbReference type="GO" id="GO:0005737">
    <property type="term" value="C:cytoplasm"/>
    <property type="evidence" value="ECO:0000318"/>
    <property type="project" value="GO_Central"/>
</dbReference>
<dbReference type="Gene3D" id="3.40.30.10">
    <property type="entry name" value="Glutaredoxin"/>
    <property type="match status" value="1"/>
</dbReference>
<dbReference type="InParanoid" id="B3RWE0"/>
<dbReference type="PANTHER" id="PTHR43920">
    <property type="entry name" value="CHLORIDE INTRACELLULAR CHANNEL, ISOFORM A"/>
    <property type="match status" value="1"/>
</dbReference>